<proteinExistence type="predicted"/>
<gene>
    <name evidence="1" type="ORF">SLEP1_g16107</name>
</gene>
<organism evidence="1 2">
    <name type="scientific">Rubroshorea leprosula</name>
    <dbReference type="NCBI Taxonomy" id="152421"/>
    <lineage>
        <taxon>Eukaryota</taxon>
        <taxon>Viridiplantae</taxon>
        <taxon>Streptophyta</taxon>
        <taxon>Embryophyta</taxon>
        <taxon>Tracheophyta</taxon>
        <taxon>Spermatophyta</taxon>
        <taxon>Magnoliopsida</taxon>
        <taxon>eudicotyledons</taxon>
        <taxon>Gunneridae</taxon>
        <taxon>Pentapetalae</taxon>
        <taxon>rosids</taxon>
        <taxon>malvids</taxon>
        <taxon>Malvales</taxon>
        <taxon>Dipterocarpaceae</taxon>
        <taxon>Rubroshorea</taxon>
    </lineage>
</organism>
<dbReference type="Proteomes" id="UP001054252">
    <property type="component" value="Unassembled WGS sequence"/>
</dbReference>
<dbReference type="EMBL" id="BPVZ01000021">
    <property type="protein sequence ID" value="GKV03865.1"/>
    <property type="molecule type" value="Genomic_DNA"/>
</dbReference>
<comment type="caution">
    <text evidence="1">The sequence shown here is derived from an EMBL/GenBank/DDBJ whole genome shotgun (WGS) entry which is preliminary data.</text>
</comment>
<keyword evidence="2" id="KW-1185">Reference proteome</keyword>
<evidence type="ECO:0000313" key="2">
    <source>
        <dbReference type="Proteomes" id="UP001054252"/>
    </source>
</evidence>
<reference evidence="1 2" key="1">
    <citation type="journal article" date="2021" name="Commun. Biol.">
        <title>The genome of Shorea leprosula (Dipterocarpaceae) highlights the ecological relevance of drought in aseasonal tropical rainforests.</title>
        <authorList>
            <person name="Ng K.K.S."/>
            <person name="Kobayashi M.J."/>
            <person name="Fawcett J.A."/>
            <person name="Hatakeyama M."/>
            <person name="Paape T."/>
            <person name="Ng C.H."/>
            <person name="Ang C.C."/>
            <person name="Tnah L.H."/>
            <person name="Lee C.T."/>
            <person name="Nishiyama T."/>
            <person name="Sese J."/>
            <person name="O'Brien M.J."/>
            <person name="Copetti D."/>
            <person name="Mohd Noor M.I."/>
            <person name="Ong R.C."/>
            <person name="Putra M."/>
            <person name="Sireger I.Z."/>
            <person name="Indrioko S."/>
            <person name="Kosugi Y."/>
            <person name="Izuno A."/>
            <person name="Isagi Y."/>
            <person name="Lee S.L."/>
            <person name="Shimizu K.K."/>
        </authorList>
    </citation>
    <scope>NUCLEOTIDE SEQUENCE [LARGE SCALE GENOMIC DNA]</scope>
    <source>
        <strain evidence="1">214</strain>
    </source>
</reference>
<evidence type="ECO:0000313" key="1">
    <source>
        <dbReference type="EMBL" id="GKV03865.1"/>
    </source>
</evidence>
<accession>A0AAV5ITS9</accession>
<protein>
    <submittedName>
        <fullName evidence="1">Uncharacterized protein</fullName>
    </submittedName>
</protein>
<name>A0AAV5ITS9_9ROSI</name>
<dbReference type="AlphaFoldDB" id="A0AAV5ITS9"/>
<sequence length="50" mass="5760">MVSFSAKLVTCWISETIKVHFRCLEKLNICFQLKGHCQSCQEQEEAELLG</sequence>